<keyword evidence="3" id="KW-1185">Reference proteome</keyword>
<dbReference type="PATRIC" id="fig|1352936.5.peg.3463"/>
<accession>V6KHN3</accession>
<evidence type="ECO:0000313" key="3">
    <source>
        <dbReference type="Proteomes" id="UP000017984"/>
    </source>
</evidence>
<proteinExistence type="predicted"/>
<organism evidence="2 3">
    <name type="scientific">Streptomyces roseochromogenus subsp. oscitans DS 12.976</name>
    <dbReference type="NCBI Taxonomy" id="1352936"/>
    <lineage>
        <taxon>Bacteria</taxon>
        <taxon>Bacillati</taxon>
        <taxon>Actinomycetota</taxon>
        <taxon>Actinomycetes</taxon>
        <taxon>Kitasatosporales</taxon>
        <taxon>Streptomycetaceae</taxon>
        <taxon>Streptomyces</taxon>
    </lineage>
</organism>
<feature type="region of interest" description="Disordered" evidence="1">
    <location>
        <begin position="1"/>
        <end position="28"/>
    </location>
</feature>
<comment type="caution">
    <text evidence="2">The sequence shown here is derived from an EMBL/GenBank/DDBJ whole genome shotgun (WGS) entry which is preliminary data.</text>
</comment>
<dbReference type="HOGENOM" id="CLU_2792345_0_0_11"/>
<dbReference type="STRING" id="1352936.M878_16470"/>
<evidence type="ECO:0000313" key="2">
    <source>
        <dbReference type="EMBL" id="EST31553.1"/>
    </source>
</evidence>
<sequence>MSSQVRTPCSEAGPWLRAGGAGDAGASSYEPGAGVRIGHFEAGAVTFQAGQPYGDRRALADVVDHVGQ</sequence>
<dbReference type="AlphaFoldDB" id="V6KHN3"/>
<name>V6KHN3_STRRC</name>
<evidence type="ECO:0000256" key="1">
    <source>
        <dbReference type="SAM" id="MobiDB-lite"/>
    </source>
</evidence>
<protein>
    <submittedName>
        <fullName evidence="2">Uncharacterized protein</fullName>
    </submittedName>
</protein>
<gene>
    <name evidence="2" type="ORF">M878_16470</name>
</gene>
<dbReference type="Proteomes" id="UP000017984">
    <property type="component" value="Chromosome"/>
</dbReference>
<dbReference type="EMBL" id="AWQX01000143">
    <property type="protein sequence ID" value="EST31553.1"/>
    <property type="molecule type" value="Genomic_DNA"/>
</dbReference>
<reference evidence="2 3" key="1">
    <citation type="journal article" date="2014" name="Genome Announc.">
        <title>Draft Genome Sequence of Streptomyces roseochromogenes subsp. oscitans DS 12.976, Producer of the Aminocoumarin Antibiotic Clorobiocin.</title>
        <authorList>
            <person name="Ruckert C."/>
            <person name="Kalinowski J."/>
            <person name="Heide L."/>
            <person name="Apel A.K."/>
        </authorList>
    </citation>
    <scope>NUCLEOTIDE SEQUENCE [LARGE SCALE GENOMIC DNA]</scope>
    <source>
        <strain evidence="2 3">DS 12.976</strain>
    </source>
</reference>